<comment type="caution">
    <text evidence="5">The sequence shown here is derived from an EMBL/GenBank/DDBJ whole genome shotgun (WGS) entry which is preliminary data.</text>
</comment>
<dbReference type="SUPFAM" id="SSF46689">
    <property type="entry name" value="Homeodomain-like"/>
    <property type="match status" value="1"/>
</dbReference>
<dbReference type="SMART" id="SM00342">
    <property type="entry name" value="HTH_ARAC"/>
    <property type="match status" value="1"/>
</dbReference>
<protein>
    <submittedName>
        <fullName evidence="5">AraC family transcriptional regulator</fullName>
    </submittedName>
</protein>
<keyword evidence="1" id="KW-0805">Transcription regulation</keyword>
<dbReference type="InterPro" id="IPR014710">
    <property type="entry name" value="RmlC-like_jellyroll"/>
</dbReference>
<dbReference type="RefSeq" id="WP_381744400.1">
    <property type="nucleotide sequence ID" value="NZ_JBHSDP010000029.1"/>
</dbReference>
<evidence type="ECO:0000256" key="2">
    <source>
        <dbReference type="ARBA" id="ARBA00023125"/>
    </source>
</evidence>
<proteinExistence type="predicted"/>
<dbReference type="InterPro" id="IPR011051">
    <property type="entry name" value="RmlC_Cupin_sf"/>
</dbReference>
<dbReference type="CDD" id="cd06124">
    <property type="entry name" value="cupin_NimR-like_N"/>
    <property type="match status" value="1"/>
</dbReference>
<dbReference type="Pfam" id="PF02311">
    <property type="entry name" value="AraC_binding"/>
    <property type="match status" value="1"/>
</dbReference>
<dbReference type="InterPro" id="IPR018060">
    <property type="entry name" value="HTH_AraC"/>
</dbReference>
<dbReference type="PANTHER" id="PTHR11019">
    <property type="entry name" value="HTH-TYPE TRANSCRIPTIONAL REGULATOR NIMR"/>
    <property type="match status" value="1"/>
</dbReference>
<dbReference type="Pfam" id="PF12833">
    <property type="entry name" value="HTH_18"/>
    <property type="match status" value="1"/>
</dbReference>
<keyword evidence="6" id="KW-1185">Reference proteome</keyword>
<keyword evidence="2" id="KW-0238">DNA-binding</keyword>
<dbReference type="EMBL" id="JBHSDP010000029">
    <property type="protein sequence ID" value="MFC4333034.1"/>
    <property type="molecule type" value="Genomic_DNA"/>
</dbReference>
<dbReference type="Gene3D" id="2.60.120.10">
    <property type="entry name" value="Jelly Rolls"/>
    <property type="match status" value="1"/>
</dbReference>
<dbReference type="Gene3D" id="1.10.10.60">
    <property type="entry name" value="Homeodomain-like"/>
    <property type="match status" value="1"/>
</dbReference>
<sequence length="268" mass="29177">MRNVPVDEVDALDRAVLAIGTDYPYGHLLPRHEHRRAQVLYAATGVMEVETDDGAWTVPTARAVLVPPRVPHQVTMTGVSTRSLYIEPAAAPWFPDRCRVVEVSALLRALLLAAVDMAPRYPAHGRDAAVVDLILHELRTVTPLPLDVPLPADPGLRRLCEAFLRAPDIHDPPARWAAALSISERTLGRLFRRGTGLSFAQWRQRACVLRSVHALAAGTPVTRVAVSLGYENPAAFTAAFRGLLGRAPSAYLARPPRGTLPHRGGPHP</sequence>
<evidence type="ECO:0000313" key="6">
    <source>
        <dbReference type="Proteomes" id="UP001595824"/>
    </source>
</evidence>
<evidence type="ECO:0000313" key="5">
    <source>
        <dbReference type="EMBL" id="MFC4333034.1"/>
    </source>
</evidence>
<dbReference type="Proteomes" id="UP001595824">
    <property type="component" value="Unassembled WGS sequence"/>
</dbReference>
<accession>A0ABV8TR89</accession>
<evidence type="ECO:0000256" key="1">
    <source>
        <dbReference type="ARBA" id="ARBA00023015"/>
    </source>
</evidence>
<dbReference type="InterPro" id="IPR009057">
    <property type="entry name" value="Homeodomain-like_sf"/>
</dbReference>
<dbReference type="PANTHER" id="PTHR11019:SF159">
    <property type="entry name" value="TRANSCRIPTIONAL REGULATOR-RELATED"/>
    <property type="match status" value="1"/>
</dbReference>
<gene>
    <name evidence="5" type="ORF">ACFPC0_35810</name>
</gene>
<dbReference type="PROSITE" id="PS01124">
    <property type="entry name" value="HTH_ARAC_FAMILY_2"/>
    <property type="match status" value="1"/>
</dbReference>
<evidence type="ECO:0000259" key="4">
    <source>
        <dbReference type="PROSITE" id="PS01124"/>
    </source>
</evidence>
<name>A0ABV8TR89_9ACTN</name>
<dbReference type="InterPro" id="IPR003313">
    <property type="entry name" value="AraC-bd"/>
</dbReference>
<reference evidence="6" key="1">
    <citation type="journal article" date="2019" name="Int. J. Syst. Evol. Microbiol.">
        <title>The Global Catalogue of Microorganisms (GCM) 10K type strain sequencing project: providing services to taxonomists for standard genome sequencing and annotation.</title>
        <authorList>
            <consortium name="The Broad Institute Genomics Platform"/>
            <consortium name="The Broad Institute Genome Sequencing Center for Infectious Disease"/>
            <person name="Wu L."/>
            <person name="Ma J."/>
        </authorList>
    </citation>
    <scope>NUCLEOTIDE SEQUENCE [LARGE SCALE GENOMIC DNA]</scope>
    <source>
        <strain evidence="6">PCU 347</strain>
    </source>
</reference>
<dbReference type="SUPFAM" id="SSF51182">
    <property type="entry name" value="RmlC-like cupins"/>
    <property type="match status" value="1"/>
</dbReference>
<evidence type="ECO:0000256" key="3">
    <source>
        <dbReference type="ARBA" id="ARBA00023163"/>
    </source>
</evidence>
<organism evidence="5 6">
    <name type="scientific">Streptomyces andamanensis</name>
    <dbReference type="NCBI Taxonomy" id="1565035"/>
    <lineage>
        <taxon>Bacteria</taxon>
        <taxon>Bacillati</taxon>
        <taxon>Actinomycetota</taxon>
        <taxon>Actinomycetes</taxon>
        <taxon>Kitasatosporales</taxon>
        <taxon>Streptomycetaceae</taxon>
        <taxon>Streptomyces</taxon>
    </lineage>
</organism>
<keyword evidence="3" id="KW-0804">Transcription</keyword>
<feature type="domain" description="HTH araC/xylS-type" evidence="4">
    <location>
        <begin position="177"/>
        <end position="254"/>
    </location>
</feature>